<dbReference type="InterPro" id="IPR045339">
    <property type="entry name" value="DUF6534"/>
</dbReference>
<feature type="transmembrane region" description="Helical" evidence="1">
    <location>
        <begin position="28"/>
        <end position="49"/>
    </location>
</feature>
<reference evidence="3 4" key="1">
    <citation type="submission" date="2019-01" db="EMBL/GenBank/DDBJ databases">
        <title>Draft genome sequence of Psathyrella aberdarensis IHI B618.</title>
        <authorList>
            <person name="Buettner E."/>
            <person name="Kellner H."/>
        </authorList>
    </citation>
    <scope>NUCLEOTIDE SEQUENCE [LARGE SCALE GENOMIC DNA]</scope>
    <source>
        <strain evidence="3 4">IHI B618</strain>
    </source>
</reference>
<dbReference type="EMBL" id="SDEE01000220">
    <property type="protein sequence ID" value="RXW19111.1"/>
    <property type="molecule type" value="Genomic_DNA"/>
</dbReference>
<evidence type="ECO:0000313" key="4">
    <source>
        <dbReference type="Proteomes" id="UP000290288"/>
    </source>
</evidence>
<dbReference type="AlphaFoldDB" id="A0A4Q2DJ43"/>
<name>A0A4Q2DJ43_9AGAR</name>
<dbReference type="PANTHER" id="PTHR40465">
    <property type="entry name" value="CHROMOSOME 1, WHOLE GENOME SHOTGUN SEQUENCE"/>
    <property type="match status" value="1"/>
</dbReference>
<feature type="transmembrane region" description="Helical" evidence="1">
    <location>
        <begin position="70"/>
        <end position="103"/>
    </location>
</feature>
<keyword evidence="4" id="KW-1185">Reference proteome</keyword>
<keyword evidence="1" id="KW-1133">Transmembrane helix</keyword>
<protein>
    <recommendedName>
        <fullName evidence="2">DUF6534 domain-containing protein</fullName>
    </recommendedName>
</protein>
<sequence length="210" mass="23575">MIAFLLALDTFDSALNIHILYHYMVSNYLNPFALMIPIWSVIASSNFIIRSMFAHRIFRLSKGNIPITAWIMAISTADLVTGIVITVKALAISFDSSVLMLIFANRFKLNTYLELDSLSNLMYLTFAMGTGSDLSVAIVLCWLLRRSRTGFKKTDGMISVLMQYTVNTGLIVAIDAALGMIMYIVMPNNFIFLGFYLLLSKLYLNSYLAT</sequence>
<feature type="transmembrane region" description="Helical" evidence="1">
    <location>
        <begin position="123"/>
        <end position="144"/>
    </location>
</feature>
<dbReference type="PANTHER" id="PTHR40465:SF1">
    <property type="entry name" value="DUF6534 DOMAIN-CONTAINING PROTEIN"/>
    <property type="match status" value="1"/>
</dbReference>
<dbReference type="STRING" id="2316362.A0A4Q2DJ43"/>
<comment type="caution">
    <text evidence="3">The sequence shown here is derived from an EMBL/GenBank/DDBJ whole genome shotgun (WGS) entry which is preliminary data.</text>
</comment>
<feature type="transmembrane region" description="Helical" evidence="1">
    <location>
        <begin position="164"/>
        <end position="184"/>
    </location>
</feature>
<keyword evidence="1" id="KW-0812">Transmembrane</keyword>
<evidence type="ECO:0000259" key="2">
    <source>
        <dbReference type="Pfam" id="PF20152"/>
    </source>
</evidence>
<evidence type="ECO:0000313" key="3">
    <source>
        <dbReference type="EMBL" id="RXW19111.1"/>
    </source>
</evidence>
<feature type="transmembrane region" description="Helical" evidence="1">
    <location>
        <begin position="190"/>
        <end position="209"/>
    </location>
</feature>
<dbReference type="Proteomes" id="UP000290288">
    <property type="component" value="Unassembled WGS sequence"/>
</dbReference>
<proteinExistence type="predicted"/>
<dbReference type="OrthoDB" id="3214861at2759"/>
<organism evidence="3 4">
    <name type="scientific">Candolleomyces aberdarensis</name>
    <dbReference type="NCBI Taxonomy" id="2316362"/>
    <lineage>
        <taxon>Eukaryota</taxon>
        <taxon>Fungi</taxon>
        <taxon>Dikarya</taxon>
        <taxon>Basidiomycota</taxon>
        <taxon>Agaricomycotina</taxon>
        <taxon>Agaricomycetes</taxon>
        <taxon>Agaricomycetidae</taxon>
        <taxon>Agaricales</taxon>
        <taxon>Agaricineae</taxon>
        <taxon>Psathyrellaceae</taxon>
        <taxon>Candolleomyces</taxon>
    </lineage>
</organism>
<evidence type="ECO:0000256" key="1">
    <source>
        <dbReference type="SAM" id="Phobius"/>
    </source>
</evidence>
<dbReference type="Pfam" id="PF20152">
    <property type="entry name" value="DUF6534"/>
    <property type="match status" value="1"/>
</dbReference>
<feature type="domain" description="DUF6534" evidence="2">
    <location>
        <begin position="132"/>
        <end position="210"/>
    </location>
</feature>
<accession>A0A4Q2DJ43</accession>
<gene>
    <name evidence="3" type="ORF">EST38_g6744</name>
</gene>
<keyword evidence="1" id="KW-0472">Membrane</keyword>